<proteinExistence type="predicted"/>
<dbReference type="EMBL" id="JADCNM010000002">
    <property type="protein sequence ID" value="KAG0495094.1"/>
    <property type="molecule type" value="Genomic_DNA"/>
</dbReference>
<name>A0A835RNU5_VANPL</name>
<feature type="region of interest" description="Disordered" evidence="1">
    <location>
        <begin position="105"/>
        <end position="152"/>
    </location>
</feature>
<dbReference type="AlphaFoldDB" id="A0A835RNU5"/>
<evidence type="ECO:0000256" key="1">
    <source>
        <dbReference type="SAM" id="MobiDB-lite"/>
    </source>
</evidence>
<dbReference type="PANTHER" id="PTHR12277">
    <property type="entry name" value="ALPHA/BETA HYDROLASE DOMAIN-CONTAINING PROTEIN"/>
    <property type="match status" value="1"/>
</dbReference>
<dbReference type="Proteomes" id="UP000639772">
    <property type="component" value="Unassembled WGS sequence"/>
</dbReference>
<evidence type="ECO:0000313" key="3">
    <source>
        <dbReference type="Proteomes" id="UP000639772"/>
    </source>
</evidence>
<dbReference type="OrthoDB" id="446723at2759"/>
<comment type="caution">
    <text evidence="2">The sequence shown here is derived from an EMBL/GenBank/DDBJ whole genome shotgun (WGS) entry which is preliminary data.</text>
</comment>
<dbReference type="PANTHER" id="PTHR12277:SF81">
    <property type="entry name" value="PROTEIN ABHD13"/>
    <property type="match status" value="1"/>
</dbReference>
<sequence>MRRKHASSGVKRVLLVLTSEDISPGTSDDVVDCSHGKGLWELSKHRYEPLWLKGGGHCNLELYPEYITHLKKFVSYVTKITKTSSSNGTEADGGEQNKLAETKFARETHDANPKDAQRMSLDGKIGNTEMAVPTENSRMSTDHSKKRSKGLV</sequence>
<reference evidence="2 3" key="1">
    <citation type="journal article" date="2020" name="Nat. Food">
        <title>A phased Vanilla planifolia genome enables genetic improvement of flavour and production.</title>
        <authorList>
            <person name="Hasing T."/>
            <person name="Tang H."/>
            <person name="Brym M."/>
            <person name="Khazi F."/>
            <person name="Huang T."/>
            <person name="Chambers A.H."/>
        </authorList>
    </citation>
    <scope>NUCLEOTIDE SEQUENCE [LARGE SCALE GENOMIC DNA]</scope>
    <source>
        <tissue evidence="2">Leaf</tissue>
    </source>
</reference>
<protein>
    <submittedName>
        <fullName evidence="2">Uncharacterized protein</fullName>
    </submittedName>
</protein>
<gene>
    <name evidence="2" type="ORF">HPP92_006088</name>
</gene>
<accession>A0A835RNU5</accession>
<organism evidence="2 3">
    <name type="scientific">Vanilla planifolia</name>
    <name type="common">Vanilla</name>
    <dbReference type="NCBI Taxonomy" id="51239"/>
    <lineage>
        <taxon>Eukaryota</taxon>
        <taxon>Viridiplantae</taxon>
        <taxon>Streptophyta</taxon>
        <taxon>Embryophyta</taxon>
        <taxon>Tracheophyta</taxon>
        <taxon>Spermatophyta</taxon>
        <taxon>Magnoliopsida</taxon>
        <taxon>Liliopsida</taxon>
        <taxon>Asparagales</taxon>
        <taxon>Orchidaceae</taxon>
        <taxon>Vanilloideae</taxon>
        <taxon>Vanilleae</taxon>
        <taxon>Vanilla</taxon>
    </lineage>
</organism>
<evidence type="ECO:0000313" key="2">
    <source>
        <dbReference type="EMBL" id="KAG0495094.1"/>
    </source>
</evidence>
<feature type="compositionally biased region" description="Basic and acidic residues" evidence="1">
    <location>
        <begin position="105"/>
        <end position="117"/>
    </location>
</feature>